<reference evidence="1" key="1">
    <citation type="submission" date="2020-01" db="EMBL/GenBank/DDBJ databases">
        <authorList>
            <person name="Meier V. D."/>
            <person name="Meier V D."/>
        </authorList>
    </citation>
    <scope>NUCLEOTIDE SEQUENCE</scope>
    <source>
        <strain evidence="1">HLG_WM_MAG_01</strain>
    </source>
</reference>
<accession>A0A6S6STX8</accession>
<organism evidence="1">
    <name type="scientific">uncultured Sulfurovum sp</name>
    <dbReference type="NCBI Taxonomy" id="269237"/>
    <lineage>
        <taxon>Bacteria</taxon>
        <taxon>Pseudomonadati</taxon>
        <taxon>Campylobacterota</taxon>
        <taxon>Epsilonproteobacteria</taxon>
        <taxon>Campylobacterales</taxon>
        <taxon>Sulfurovaceae</taxon>
        <taxon>Sulfurovum</taxon>
        <taxon>environmental samples</taxon>
    </lineage>
</organism>
<dbReference type="EMBL" id="CACVAS010000047">
    <property type="protein sequence ID" value="CAA6808095.1"/>
    <property type="molecule type" value="Genomic_DNA"/>
</dbReference>
<proteinExistence type="predicted"/>
<dbReference type="AlphaFoldDB" id="A0A6S6STX8"/>
<sequence length="442" mass="48794">METRLHSKIFLSILISINFAYSFDYVNTTNSKTKVSVGDIVNTITGDASESLNDILSSYGLDGILESVESLNEIAQCFDMDVDITTGINIDGLCATFEKEIDLGKGGEIYACLTGDSAPSSQDFGIDLGFLCGYSEQKGSSPGSSSEIGTEETADGTAEINKNNLELNSISDAVVGTAMLKNIGHGGEKEQSNAEIKLPGKDATRNSILGGEEGGANYREAKENPSGAIAHSINKQDNPTLFLSEWAKINKGLEAKPMDMSLPENKHELLSGFEKLTITEQKNAISHHEVTNGIKNTLQTKFAAIEADTLAEYDKESIKLFKEHIASDRFKQLYTQMKLNTRIKYFREMRIREGDKGRIHDPTLTMSSRIAKENEHSFKFHAAIQNKKDQIIFTALGKEMKMKKDLLDLTAKRGYYAARIFRSDIAKKEIEELLKAVDQSIK</sequence>
<gene>
    <name evidence="1" type="ORF">HELGO_WM3373</name>
</gene>
<evidence type="ECO:0000313" key="1">
    <source>
        <dbReference type="EMBL" id="CAA6808095.1"/>
    </source>
</evidence>
<name>A0A6S6STX8_9BACT</name>
<protein>
    <submittedName>
        <fullName evidence="1">Uncharacterized protein</fullName>
    </submittedName>
</protein>